<evidence type="ECO:0000256" key="1">
    <source>
        <dbReference type="ARBA" id="ARBA00022737"/>
    </source>
</evidence>
<comment type="caution">
    <text evidence="5">The sequence shown here is derived from an EMBL/GenBank/DDBJ whole genome shotgun (WGS) entry which is preliminary data.</text>
</comment>
<dbReference type="Gene3D" id="2.60.120.10">
    <property type="entry name" value="Jelly Rolls"/>
    <property type="match status" value="1"/>
</dbReference>
<dbReference type="InterPro" id="IPR005105">
    <property type="entry name" value="GlnD_Uridyltrans_N"/>
</dbReference>
<sequence length="617" mass="66295">MTDVAEFLGRHPPFDAVPVDQLERLASTVSRRRFAAGEVIVDGFAERITVLTVVVSGQVGLWNRRVDAPHGLPDEDPDEVLGVGGVFGYLSLLTQELSGPRAVALKDSTVATLPSDSVQAVFSTMAGARFLAGKLQTPRKVVSTPARGGTVDELIRTTPVVGTPDMTVAEAARVMTDRGRDHIVVPGGDGALGILTDADIRSRLVAHGRDATTPVREVMTPRARSVVTGTPATEGLLQILEHDLSCLPVVDPAGRLLGVVGPGDFVAAPGGATVGLRTQISRSGSVTELAEQAQRAPWVLADLVRRGQPSHEVTAVLSLIHDATVRRALELALGEAPTIDGDRLTWLSLGSNARREAVLSSDVDSAVAFDDELTDPDENAAYRAVFARVDDILRDCGLAIDPNGAIASSPLFARTHAHWRAAAGEWLRAPLENKGMIMTSLMLDGRPIWGDRGLSEVTRVFSDLRSHPSTLRLLLAESLSHKARIRSTRDVLARRGGTFDIKTHALTPLVNIARWAALSVESTELDTRSRLQAAAGSLMLTDDNARTLIEVFDVLQKVRISYQVAQLDRAEHVGDVITMRRLSPLDRGLVGQAVREIAGIQRRMANMAHYAPLVPED</sequence>
<dbReference type="SUPFAM" id="SSF54631">
    <property type="entry name" value="CBS-domain pair"/>
    <property type="match status" value="1"/>
</dbReference>
<dbReference type="CDD" id="cd05401">
    <property type="entry name" value="NT_GlnE_GlnD_like"/>
    <property type="match status" value="1"/>
</dbReference>
<dbReference type="Gene3D" id="3.10.580.10">
    <property type="entry name" value="CBS-domain"/>
    <property type="match status" value="1"/>
</dbReference>
<dbReference type="PANTHER" id="PTHR48108:SF34">
    <property type="entry name" value="CBS DOMAIN-CONTAINING PROTEIN YHCV"/>
    <property type="match status" value="1"/>
</dbReference>
<evidence type="ECO:0000259" key="4">
    <source>
        <dbReference type="PROSITE" id="PS51371"/>
    </source>
</evidence>
<dbReference type="InterPro" id="IPR000595">
    <property type="entry name" value="cNMP-bd_dom"/>
</dbReference>
<reference evidence="5 6" key="1">
    <citation type="submission" date="2022-06" db="EMBL/GenBank/DDBJ databases">
        <title>Genomic Encyclopedia of Archaeal and Bacterial Type Strains, Phase II (KMG-II): from individual species to whole genera.</title>
        <authorList>
            <person name="Goeker M."/>
        </authorList>
    </citation>
    <scope>NUCLEOTIDE SEQUENCE [LARGE SCALE GENOMIC DNA]</scope>
    <source>
        <strain evidence="5 6">DSM 45037</strain>
    </source>
</reference>
<dbReference type="CDD" id="cd00038">
    <property type="entry name" value="CAP_ED"/>
    <property type="match status" value="1"/>
</dbReference>
<dbReference type="PROSITE" id="PS50042">
    <property type="entry name" value="CNMP_BINDING_3"/>
    <property type="match status" value="1"/>
</dbReference>
<dbReference type="InterPro" id="IPR014710">
    <property type="entry name" value="RmlC-like_jellyroll"/>
</dbReference>
<dbReference type="InterPro" id="IPR018490">
    <property type="entry name" value="cNMP-bd_dom_sf"/>
</dbReference>
<dbReference type="SUPFAM" id="SSF51206">
    <property type="entry name" value="cAMP-binding domain-like"/>
    <property type="match status" value="1"/>
</dbReference>
<dbReference type="InterPro" id="IPR000644">
    <property type="entry name" value="CBS_dom"/>
</dbReference>
<dbReference type="InterPro" id="IPR046342">
    <property type="entry name" value="CBS_dom_sf"/>
</dbReference>
<name>A0ABT1GVL4_9NOCA</name>
<dbReference type="PANTHER" id="PTHR48108">
    <property type="entry name" value="CBS DOMAIN-CONTAINING PROTEIN CBSX2, CHLOROPLASTIC"/>
    <property type="match status" value="1"/>
</dbReference>
<accession>A0ABT1GVL4</accession>
<proteinExistence type="predicted"/>
<keyword evidence="6" id="KW-1185">Reference proteome</keyword>
<evidence type="ECO:0000259" key="3">
    <source>
        <dbReference type="PROSITE" id="PS50042"/>
    </source>
</evidence>
<evidence type="ECO:0000313" key="5">
    <source>
        <dbReference type="EMBL" id="MCP2159015.1"/>
    </source>
</evidence>
<dbReference type="PROSITE" id="PS51371">
    <property type="entry name" value="CBS"/>
    <property type="match status" value="2"/>
</dbReference>
<dbReference type="InterPro" id="IPR051462">
    <property type="entry name" value="CBS_domain-containing"/>
</dbReference>
<dbReference type="SUPFAM" id="SSF81301">
    <property type="entry name" value="Nucleotidyltransferase"/>
    <property type="match status" value="1"/>
</dbReference>
<keyword evidence="2" id="KW-0129">CBS domain</keyword>
<feature type="domain" description="Cyclic nucleotide-binding" evidence="3">
    <location>
        <begin position="13"/>
        <end position="105"/>
    </location>
</feature>
<keyword evidence="1" id="KW-0677">Repeat</keyword>
<organism evidence="5 6">
    <name type="scientific">Williamsia serinedens</name>
    <dbReference type="NCBI Taxonomy" id="391736"/>
    <lineage>
        <taxon>Bacteria</taxon>
        <taxon>Bacillati</taxon>
        <taxon>Actinomycetota</taxon>
        <taxon>Actinomycetes</taxon>
        <taxon>Mycobacteriales</taxon>
        <taxon>Nocardiaceae</taxon>
        <taxon>Williamsia</taxon>
    </lineage>
</organism>
<dbReference type="Pfam" id="PF10335">
    <property type="entry name" value="DUF294_C"/>
    <property type="match status" value="1"/>
</dbReference>
<evidence type="ECO:0000313" key="6">
    <source>
        <dbReference type="Proteomes" id="UP001205740"/>
    </source>
</evidence>
<dbReference type="Pfam" id="PF00571">
    <property type="entry name" value="CBS"/>
    <property type="match status" value="2"/>
</dbReference>
<dbReference type="Pfam" id="PF03445">
    <property type="entry name" value="DUF294"/>
    <property type="match status" value="1"/>
</dbReference>
<feature type="domain" description="CBS" evidence="4">
    <location>
        <begin position="155"/>
        <end position="211"/>
    </location>
</feature>
<dbReference type="InterPro" id="IPR018821">
    <property type="entry name" value="DUF294_put_nucleoTrafse_sb-bd"/>
</dbReference>
<feature type="domain" description="CBS" evidence="4">
    <location>
        <begin position="219"/>
        <end position="276"/>
    </location>
</feature>
<dbReference type="SMART" id="SM00116">
    <property type="entry name" value="CBS"/>
    <property type="match status" value="2"/>
</dbReference>
<gene>
    <name evidence="5" type="ORF">LX12_000179</name>
</gene>
<dbReference type="EMBL" id="JAMTCG010000001">
    <property type="protein sequence ID" value="MCP2159015.1"/>
    <property type="molecule type" value="Genomic_DNA"/>
</dbReference>
<dbReference type="Proteomes" id="UP001205740">
    <property type="component" value="Unassembled WGS sequence"/>
</dbReference>
<evidence type="ECO:0000256" key="2">
    <source>
        <dbReference type="PROSITE-ProRule" id="PRU00703"/>
    </source>
</evidence>
<dbReference type="InterPro" id="IPR043519">
    <property type="entry name" value="NT_sf"/>
</dbReference>
<protein>
    <submittedName>
        <fullName evidence="5">CBS domain-containing protein</fullName>
    </submittedName>
</protein>